<evidence type="ECO:0008006" key="4">
    <source>
        <dbReference type="Google" id="ProtNLM"/>
    </source>
</evidence>
<dbReference type="AlphaFoldDB" id="A0A074K1S4"/>
<gene>
    <name evidence="2" type="ORF">DT23_06080</name>
</gene>
<evidence type="ECO:0000313" key="2">
    <source>
        <dbReference type="EMBL" id="KEO55537.1"/>
    </source>
</evidence>
<dbReference type="EMBL" id="AUNB01000051">
    <property type="protein sequence ID" value="KEO55537.1"/>
    <property type="molecule type" value="Genomic_DNA"/>
</dbReference>
<dbReference type="Pfam" id="PF12966">
    <property type="entry name" value="AtpR"/>
    <property type="match status" value="1"/>
</dbReference>
<feature type="transmembrane region" description="Helical" evidence="1">
    <location>
        <begin position="62"/>
        <end position="83"/>
    </location>
</feature>
<keyword evidence="1" id="KW-0812">Transmembrane</keyword>
<sequence>MSDLTAMPLPILLALCFLGGLGLGYAYFAAMRATADMIVRGGSPLLALALTLGRLALLGAGFYLAVLAGGLALLAALAGVLVAKSLMVRQAKRATP</sequence>
<dbReference type="eggNOG" id="ENOG5034511">
    <property type="taxonomic scope" value="Bacteria"/>
</dbReference>
<dbReference type="Proteomes" id="UP000027471">
    <property type="component" value="Unassembled WGS sequence"/>
</dbReference>
<dbReference type="STRING" id="1353528.DT23_06080"/>
<reference evidence="2 3" key="1">
    <citation type="journal article" date="2015" name="Antonie Van Leeuwenhoek">
        <title>Thioclava indica sp. nov., isolated from surface seawater of the Indian Ocean.</title>
        <authorList>
            <person name="Liu Y."/>
            <person name="Lai Q."/>
            <person name="Du J."/>
            <person name="Xu H."/>
            <person name="Jiang L."/>
            <person name="Shao Z."/>
        </authorList>
    </citation>
    <scope>NUCLEOTIDE SEQUENCE [LARGE SCALE GENOMIC DNA]</scope>
    <source>
        <strain evidence="2 3">DT23-4</strain>
    </source>
</reference>
<proteinExistence type="predicted"/>
<comment type="caution">
    <text evidence="2">The sequence shown here is derived from an EMBL/GenBank/DDBJ whole genome shotgun (WGS) entry which is preliminary data.</text>
</comment>
<keyword evidence="1" id="KW-0472">Membrane</keyword>
<keyword evidence="1" id="KW-1133">Transmembrane helix</keyword>
<feature type="transmembrane region" description="Helical" evidence="1">
    <location>
        <begin position="37"/>
        <end position="56"/>
    </location>
</feature>
<keyword evidence="3" id="KW-1185">Reference proteome</keyword>
<name>A0A074K1S4_9RHOB</name>
<accession>A0A074K1S4</accession>
<organism evidence="2 3">
    <name type="scientific">Thioclava indica</name>
    <dbReference type="NCBI Taxonomy" id="1353528"/>
    <lineage>
        <taxon>Bacteria</taxon>
        <taxon>Pseudomonadati</taxon>
        <taxon>Pseudomonadota</taxon>
        <taxon>Alphaproteobacteria</taxon>
        <taxon>Rhodobacterales</taxon>
        <taxon>Paracoccaceae</taxon>
        <taxon>Thioclava</taxon>
    </lineage>
</organism>
<feature type="transmembrane region" description="Helical" evidence="1">
    <location>
        <begin position="6"/>
        <end position="30"/>
    </location>
</feature>
<protein>
    <recommendedName>
        <fullName evidence="4">N-ATPase, AtpR subunit</fullName>
    </recommendedName>
</protein>
<evidence type="ECO:0000256" key="1">
    <source>
        <dbReference type="SAM" id="Phobius"/>
    </source>
</evidence>
<dbReference type="RefSeq" id="WP_038132235.1">
    <property type="nucleotide sequence ID" value="NZ_AUNB01000051.1"/>
</dbReference>
<dbReference type="InterPro" id="IPR017581">
    <property type="entry name" value="AtpR-like"/>
</dbReference>
<evidence type="ECO:0000313" key="3">
    <source>
        <dbReference type="Proteomes" id="UP000027471"/>
    </source>
</evidence>